<keyword evidence="2" id="KW-1185">Reference proteome</keyword>
<feature type="region of interest" description="Disordered" evidence="1">
    <location>
        <begin position="326"/>
        <end position="345"/>
    </location>
</feature>
<protein>
    <submittedName>
        <fullName evidence="3 4">Protein hairless</fullName>
    </submittedName>
</protein>
<dbReference type="Proteomes" id="UP000504635">
    <property type="component" value="Unplaced"/>
</dbReference>
<feature type="compositionally biased region" description="Polar residues" evidence="1">
    <location>
        <begin position="332"/>
        <end position="342"/>
    </location>
</feature>
<dbReference type="AlphaFoldDB" id="A0A6J2XZG5"/>
<name>A0A6J2XZG5_SITOR</name>
<reference evidence="3 4" key="1">
    <citation type="submission" date="2025-04" db="UniProtKB">
        <authorList>
            <consortium name="RefSeq"/>
        </authorList>
    </citation>
    <scope>IDENTIFICATION</scope>
    <source>
        <tissue evidence="3 4">Gonads</tissue>
    </source>
</reference>
<dbReference type="RefSeq" id="XP_030756903.1">
    <property type="nucleotide sequence ID" value="XM_030901043.1"/>
</dbReference>
<organism evidence="2 3">
    <name type="scientific">Sitophilus oryzae</name>
    <name type="common">Rice weevil</name>
    <name type="synonym">Curculio oryzae</name>
    <dbReference type="NCBI Taxonomy" id="7048"/>
    <lineage>
        <taxon>Eukaryota</taxon>
        <taxon>Metazoa</taxon>
        <taxon>Ecdysozoa</taxon>
        <taxon>Arthropoda</taxon>
        <taxon>Hexapoda</taxon>
        <taxon>Insecta</taxon>
        <taxon>Pterygota</taxon>
        <taxon>Neoptera</taxon>
        <taxon>Endopterygota</taxon>
        <taxon>Coleoptera</taxon>
        <taxon>Polyphaga</taxon>
        <taxon>Cucujiformia</taxon>
        <taxon>Curculionidae</taxon>
        <taxon>Dryophthorinae</taxon>
        <taxon>Sitophilus</taxon>
    </lineage>
</organism>
<dbReference type="KEGG" id="soy:115882794"/>
<feature type="compositionally biased region" description="Basic and acidic residues" evidence="1">
    <location>
        <begin position="482"/>
        <end position="497"/>
    </location>
</feature>
<feature type="compositionally biased region" description="Low complexity" evidence="1">
    <location>
        <begin position="103"/>
        <end position="119"/>
    </location>
</feature>
<accession>A0A6J2XZG5</accession>
<dbReference type="OrthoDB" id="2328924at2759"/>
<feature type="compositionally biased region" description="Low complexity" evidence="1">
    <location>
        <begin position="232"/>
        <end position="250"/>
    </location>
</feature>
<feature type="region of interest" description="Disordered" evidence="1">
    <location>
        <begin position="463"/>
        <end position="509"/>
    </location>
</feature>
<feature type="region of interest" description="Disordered" evidence="1">
    <location>
        <begin position="84"/>
        <end position="133"/>
    </location>
</feature>
<evidence type="ECO:0000313" key="2">
    <source>
        <dbReference type="Proteomes" id="UP000504635"/>
    </source>
</evidence>
<dbReference type="RefSeq" id="XP_030756904.1">
    <property type="nucleotide sequence ID" value="XM_030901044.1"/>
</dbReference>
<evidence type="ECO:0000313" key="4">
    <source>
        <dbReference type="RefSeq" id="XP_030756904.1"/>
    </source>
</evidence>
<dbReference type="GeneID" id="115882794"/>
<evidence type="ECO:0000256" key="1">
    <source>
        <dbReference type="SAM" id="MobiDB-lite"/>
    </source>
</evidence>
<dbReference type="CTD" id="42445"/>
<evidence type="ECO:0000313" key="3">
    <source>
        <dbReference type="RefSeq" id="XP_030756903.1"/>
    </source>
</evidence>
<gene>
    <name evidence="3 4" type="primary">LOC115882794</name>
</gene>
<feature type="compositionally biased region" description="Polar residues" evidence="1">
    <location>
        <begin position="91"/>
        <end position="102"/>
    </location>
</feature>
<feature type="region of interest" description="Disordered" evidence="1">
    <location>
        <begin position="203"/>
        <end position="297"/>
    </location>
</feature>
<proteinExistence type="predicted"/>
<sequence>MHISEPHTAPNSAHILTKCSKMTEEGHKRHGMNGNVDRISKEQGHKTNYGQGGRLKFFKDGKFILELERAREGERVSWVSVPRKTFWPPQGTASSTPAYKQESSTSLSVSDDNSSIQSSPWQRDHSWKQTTPRRNVSQEMALYFWRPKRRRRQCRGRGVKRRRPLSVVLDVKEEDAAVAAGRVREKRRGKSLSLIVQSLLERTARTSTPPRPETVVSPRKRFLREMEKERTPSASSSPSSDRPGSSDDGSTNSAQKRSRGRPLGSGGPPVAKTPPASAIRGEKLGNSTPPPLQTSVRCNGVEDVSMNSSKPAKNCSYSITSLLAEDHHKSSAKQSPNRSPNRFSPVVTQMGVPQATRYCSPVTSEDRLYSESVDRLRSIELSQVEKCGYPASYPPPPQPYLTTPYIYPFPPIPPYYGPGVYGRAPAGYVVPQPLYHSPHHAHSPTPHPLAAPHHVAAAHHAALRRERGGSTAPAWTNSGGGEEQRGRREVKDAREENVDMPLNLSKHSG</sequence>